<evidence type="ECO:0000313" key="2">
    <source>
        <dbReference type="Proteomes" id="UP001293593"/>
    </source>
</evidence>
<reference evidence="1" key="1">
    <citation type="submission" date="2023-10" db="EMBL/GenBank/DDBJ databases">
        <title>Chromosome-level genome of the transformable northern wattle, Acacia crassicarpa.</title>
        <authorList>
            <person name="Massaro I."/>
            <person name="Sinha N.R."/>
            <person name="Poethig S."/>
            <person name="Leichty A.R."/>
        </authorList>
    </citation>
    <scope>NUCLEOTIDE SEQUENCE</scope>
    <source>
        <strain evidence="1">Acra3RX</strain>
        <tissue evidence="1">Leaf</tissue>
    </source>
</reference>
<evidence type="ECO:0000313" key="1">
    <source>
        <dbReference type="EMBL" id="KAK4259717.1"/>
    </source>
</evidence>
<organism evidence="1 2">
    <name type="scientific">Acacia crassicarpa</name>
    <name type="common">northern wattle</name>
    <dbReference type="NCBI Taxonomy" id="499986"/>
    <lineage>
        <taxon>Eukaryota</taxon>
        <taxon>Viridiplantae</taxon>
        <taxon>Streptophyta</taxon>
        <taxon>Embryophyta</taxon>
        <taxon>Tracheophyta</taxon>
        <taxon>Spermatophyta</taxon>
        <taxon>Magnoliopsida</taxon>
        <taxon>eudicotyledons</taxon>
        <taxon>Gunneridae</taxon>
        <taxon>Pentapetalae</taxon>
        <taxon>rosids</taxon>
        <taxon>fabids</taxon>
        <taxon>Fabales</taxon>
        <taxon>Fabaceae</taxon>
        <taxon>Caesalpinioideae</taxon>
        <taxon>mimosoid clade</taxon>
        <taxon>Acacieae</taxon>
        <taxon>Acacia</taxon>
    </lineage>
</organism>
<keyword evidence="2" id="KW-1185">Reference proteome</keyword>
<sequence length="103" mass="12173">MLLGYMICYSPSCQMFLSLVPSIQHHALANNQFRGCFLLTCNWGKSLLRTILFLIVIPFPTHSRHLNLMFTLELGVMISDRWWCRFDYVNQLSDDNKGCRRWK</sequence>
<gene>
    <name evidence="1" type="ORF">QN277_006021</name>
</gene>
<accession>A0AAE1MAC0</accession>
<protein>
    <submittedName>
        <fullName evidence="1">Uncharacterized protein</fullName>
    </submittedName>
</protein>
<proteinExistence type="predicted"/>
<comment type="caution">
    <text evidence="1">The sequence shown here is derived from an EMBL/GenBank/DDBJ whole genome shotgun (WGS) entry which is preliminary data.</text>
</comment>
<dbReference type="AlphaFoldDB" id="A0AAE1MAC0"/>
<name>A0AAE1MAC0_9FABA</name>
<dbReference type="EMBL" id="JAWXYG010000011">
    <property type="protein sequence ID" value="KAK4259717.1"/>
    <property type="molecule type" value="Genomic_DNA"/>
</dbReference>
<dbReference type="Proteomes" id="UP001293593">
    <property type="component" value="Unassembled WGS sequence"/>
</dbReference>